<dbReference type="SUPFAM" id="SSF57667">
    <property type="entry name" value="beta-beta-alpha zinc fingers"/>
    <property type="match status" value="1"/>
</dbReference>
<dbReference type="EMBL" id="JANPWZ010001315">
    <property type="protein sequence ID" value="KAJ3566801.1"/>
    <property type="molecule type" value="Genomic_DNA"/>
</dbReference>
<dbReference type="Pfam" id="PF00096">
    <property type="entry name" value="zf-C2H2"/>
    <property type="match status" value="1"/>
</dbReference>
<comment type="caution">
    <text evidence="11">The sequence shown here is derived from an EMBL/GenBank/DDBJ whole genome shotgun (WGS) entry which is preliminary data.</text>
</comment>
<keyword evidence="4 9" id="KW-0863">Zinc-finger</keyword>
<accession>A0A9W8NBI1</accession>
<dbReference type="VEuPathDB" id="FungiDB:F4678DRAFT_430685"/>
<dbReference type="PANTHER" id="PTHR10039:SF14">
    <property type="entry name" value="NACHT DOMAIN-CONTAINING PROTEIN"/>
    <property type="match status" value="1"/>
</dbReference>
<dbReference type="GO" id="GO:0071248">
    <property type="term" value="P:cellular response to metal ion"/>
    <property type="evidence" value="ECO:0007669"/>
    <property type="project" value="UniProtKB-ARBA"/>
</dbReference>
<feature type="domain" description="C2H2-type" evidence="10">
    <location>
        <begin position="765"/>
        <end position="792"/>
    </location>
</feature>
<evidence type="ECO:0000256" key="2">
    <source>
        <dbReference type="ARBA" id="ARBA00022723"/>
    </source>
</evidence>
<name>A0A9W8NBI1_9PEZI</name>
<dbReference type="SMART" id="SM00355">
    <property type="entry name" value="ZnF_C2H2"/>
    <property type="match status" value="4"/>
</dbReference>
<keyword evidence="5" id="KW-0862">Zinc</keyword>
<dbReference type="InterPro" id="IPR056884">
    <property type="entry name" value="NPHP3-like_N"/>
</dbReference>
<dbReference type="PANTHER" id="PTHR10039">
    <property type="entry name" value="AMELOGENIN"/>
    <property type="match status" value="1"/>
</dbReference>
<evidence type="ECO:0000256" key="6">
    <source>
        <dbReference type="ARBA" id="ARBA00023015"/>
    </source>
</evidence>
<evidence type="ECO:0000313" key="11">
    <source>
        <dbReference type="EMBL" id="KAJ3566801.1"/>
    </source>
</evidence>
<keyword evidence="12" id="KW-1185">Reference proteome</keyword>
<dbReference type="InterPro" id="IPR054471">
    <property type="entry name" value="GPIID_WHD"/>
</dbReference>
<keyword evidence="3" id="KW-0677">Repeat</keyword>
<keyword evidence="2" id="KW-0479">Metal-binding</keyword>
<keyword evidence="6" id="KW-0805">Transcription regulation</keyword>
<dbReference type="Pfam" id="PF24883">
    <property type="entry name" value="NPHP3_N"/>
    <property type="match status" value="1"/>
</dbReference>
<evidence type="ECO:0000256" key="5">
    <source>
        <dbReference type="ARBA" id="ARBA00022833"/>
    </source>
</evidence>
<feature type="domain" description="C2H2-type" evidence="10">
    <location>
        <begin position="737"/>
        <end position="764"/>
    </location>
</feature>
<dbReference type="AlphaFoldDB" id="A0A9W8NBI1"/>
<evidence type="ECO:0000256" key="8">
    <source>
        <dbReference type="ARBA" id="ARBA00023242"/>
    </source>
</evidence>
<dbReference type="Gene3D" id="3.30.160.60">
    <property type="entry name" value="Classic Zinc Finger"/>
    <property type="match status" value="2"/>
</dbReference>
<dbReference type="PROSITE" id="PS00028">
    <property type="entry name" value="ZINC_FINGER_C2H2_1"/>
    <property type="match status" value="2"/>
</dbReference>
<dbReference type="GO" id="GO:0006357">
    <property type="term" value="P:regulation of transcription by RNA polymerase II"/>
    <property type="evidence" value="ECO:0007669"/>
    <property type="project" value="UniProtKB-ARBA"/>
</dbReference>
<dbReference type="Pfam" id="PF22939">
    <property type="entry name" value="WHD_GPIID"/>
    <property type="match status" value="1"/>
</dbReference>
<dbReference type="FunFam" id="3.30.160.60:FF:000181">
    <property type="entry name" value="C2H2 type zinc finger protein"/>
    <property type="match status" value="1"/>
</dbReference>
<evidence type="ECO:0000256" key="1">
    <source>
        <dbReference type="ARBA" id="ARBA00004123"/>
    </source>
</evidence>
<organism evidence="11 12">
    <name type="scientific">Xylaria arbuscula</name>
    <dbReference type="NCBI Taxonomy" id="114810"/>
    <lineage>
        <taxon>Eukaryota</taxon>
        <taxon>Fungi</taxon>
        <taxon>Dikarya</taxon>
        <taxon>Ascomycota</taxon>
        <taxon>Pezizomycotina</taxon>
        <taxon>Sordariomycetes</taxon>
        <taxon>Xylariomycetidae</taxon>
        <taxon>Xylariales</taxon>
        <taxon>Xylariaceae</taxon>
        <taxon>Xylaria</taxon>
    </lineage>
</organism>
<dbReference type="GO" id="GO:0005634">
    <property type="term" value="C:nucleus"/>
    <property type="evidence" value="ECO:0007669"/>
    <property type="project" value="UniProtKB-SubCell"/>
</dbReference>
<evidence type="ECO:0000313" key="12">
    <source>
        <dbReference type="Proteomes" id="UP001148614"/>
    </source>
</evidence>
<dbReference type="InterPro" id="IPR036236">
    <property type="entry name" value="Znf_C2H2_sf"/>
</dbReference>
<evidence type="ECO:0000256" key="7">
    <source>
        <dbReference type="ARBA" id="ARBA00023163"/>
    </source>
</evidence>
<comment type="subcellular location">
    <subcellularLocation>
        <location evidence="1">Nucleus</location>
    </subcellularLocation>
</comment>
<keyword evidence="8" id="KW-0539">Nucleus</keyword>
<dbReference type="InterPro" id="IPR013087">
    <property type="entry name" value="Znf_C2H2_type"/>
</dbReference>
<dbReference type="GO" id="GO:0008270">
    <property type="term" value="F:zinc ion binding"/>
    <property type="evidence" value="ECO:0007669"/>
    <property type="project" value="UniProtKB-KW"/>
</dbReference>
<sequence>MATNSLIESQLRQAVEDFKTSSNLSRDELRDFSATTFTQIESVIASIQQKQAQSRRLMYMRRLEPFLKTMAEYGKVFEVFGNISPLVAFIWVGSHEISYHVWRQLFLSNWKGFEGKIDDIKQNLSRHCYLVESRANLVEFQQIRDSQRYSDARLLELRDQGLSRRRESVLRWLSAASIEAVHEGHVHARSENPDAGLWLLNDPHFQKWEIGTRICDSRQGKQIQGVSVVAFYCAGDDPLRNNFVSLARSLLTQLIVHHDPLVEMLDTEMCTKSGEAVLSSKETAKRLLSIALKMGKVYIILDGIDECPRDQRKEICSWFREIVDSLPRTDMDQIRCLFISQDDGVGRKDLSKIPTITITPGDNQVDIEKFSRIWQVAIEREFGAFKDDLNITEVVTARSQGMFIFAKCALEELMQQPSRQSLLAEWKADVFPSALNELYDRILKRILQKSIQARRRVVLQLLGWISCSKRPLRWHEIQAGITIDLQEQRINGVNDRLVHDCKELLSSLIIIRTDDVVDLVHPTLKQFLFQNKHVQESKVHQELCNLCVEYLCFPIVSSKTIGNSLDAAVQAGAFAFYDYAVAHWVEHLLSWLPHSTEGEIHKITDSNETPLLDFPLITTNFREALERLSLDSSLPSMDTILRTYYGCLRFKCPKSHCEFSYGGFSKPEDRGKHVDRHDRAYYCIMEGCPIATFGCVTEKDLAKHLRETHQVYGLDDFPELPQAKPSAGDKQKHPSMLQCHLCPKRFTRKHNLQSHLSAHIDERPFSCTFCGKSFNRQHDRKRHETLHSGEKGLFCKGVLKDGGQWGCGRRFVGADALDQHFQSEAGRICIKPLVDEEIHKHMQDQTRSSPSFNPQHAADFQPEQFQPLFDIPFPEPLLTQHPELNGFS</sequence>
<reference evidence="11" key="1">
    <citation type="submission" date="2022-07" db="EMBL/GenBank/DDBJ databases">
        <title>Genome Sequence of Xylaria arbuscula.</title>
        <authorList>
            <person name="Buettner E."/>
        </authorList>
    </citation>
    <scope>NUCLEOTIDE SEQUENCE</scope>
    <source>
        <strain evidence="11">VT107</strain>
    </source>
</reference>
<protein>
    <recommendedName>
        <fullName evidence="10">C2H2-type domain-containing protein</fullName>
    </recommendedName>
</protein>
<evidence type="ECO:0000256" key="4">
    <source>
        <dbReference type="ARBA" id="ARBA00022771"/>
    </source>
</evidence>
<keyword evidence="7" id="KW-0804">Transcription</keyword>
<proteinExistence type="predicted"/>
<gene>
    <name evidence="11" type="ORF">NPX13_g6998</name>
</gene>
<dbReference type="PROSITE" id="PS50157">
    <property type="entry name" value="ZINC_FINGER_C2H2_2"/>
    <property type="match status" value="2"/>
</dbReference>
<dbReference type="Proteomes" id="UP001148614">
    <property type="component" value="Unassembled WGS sequence"/>
</dbReference>
<evidence type="ECO:0000256" key="3">
    <source>
        <dbReference type="ARBA" id="ARBA00022737"/>
    </source>
</evidence>
<evidence type="ECO:0000259" key="10">
    <source>
        <dbReference type="PROSITE" id="PS50157"/>
    </source>
</evidence>
<evidence type="ECO:0000256" key="9">
    <source>
        <dbReference type="PROSITE-ProRule" id="PRU00042"/>
    </source>
</evidence>